<reference evidence="1 2" key="1">
    <citation type="submission" date="2017-10" db="EMBL/GenBank/DDBJ databases">
        <title>The draft genome sequence of Lewinella nigricans NBRC 102662.</title>
        <authorList>
            <person name="Wang K."/>
        </authorList>
    </citation>
    <scope>NUCLEOTIDE SEQUENCE [LARGE SCALE GENOMIC DNA]</scope>
    <source>
        <strain evidence="1 2">NBRC 102662</strain>
    </source>
</reference>
<evidence type="ECO:0000313" key="2">
    <source>
        <dbReference type="Proteomes" id="UP000223913"/>
    </source>
</evidence>
<dbReference type="Proteomes" id="UP000223913">
    <property type="component" value="Unassembled WGS sequence"/>
</dbReference>
<comment type="caution">
    <text evidence="1">The sequence shown here is derived from an EMBL/GenBank/DDBJ whole genome shotgun (WGS) entry which is preliminary data.</text>
</comment>
<keyword evidence="2" id="KW-1185">Reference proteome</keyword>
<sequence>MRTNVRTDIETSPSFDIRFIEEMLRGQYDHIYFIFTTLENEPDDAWEDQGDSFLVINIPKEKVINGSIDYKAEMLRHLPRLFWLETEELASYINDRWRLTEVLDE</sequence>
<proteinExistence type="predicted"/>
<dbReference type="RefSeq" id="WP_143473349.1">
    <property type="nucleotide sequence ID" value="NZ_PDUD01000017.1"/>
</dbReference>
<evidence type="ECO:0000313" key="1">
    <source>
        <dbReference type="EMBL" id="PHN06775.1"/>
    </source>
</evidence>
<accession>A0A2D0NE65</accession>
<dbReference type="AlphaFoldDB" id="A0A2D0NE65"/>
<protein>
    <submittedName>
        <fullName evidence="1">Uncharacterized protein</fullName>
    </submittedName>
</protein>
<gene>
    <name evidence="1" type="ORF">CRP01_10820</name>
</gene>
<name>A0A2D0NE65_FLAN2</name>
<organism evidence="1 2">
    <name type="scientific">Flavilitoribacter nigricans (strain ATCC 23147 / DSM 23189 / NBRC 102662 / NCIMB 1420 / SS-2)</name>
    <name type="common">Lewinella nigricans</name>
    <dbReference type="NCBI Taxonomy" id="1122177"/>
    <lineage>
        <taxon>Bacteria</taxon>
        <taxon>Pseudomonadati</taxon>
        <taxon>Bacteroidota</taxon>
        <taxon>Saprospiria</taxon>
        <taxon>Saprospirales</taxon>
        <taxon>Lewinellaceae</taxon>
        <taxon>Flavilitoribacter</taxon>
    </lineage>
</organism>
<dbReference type="EMBL" id="PDUD01000017">
    <property type="protein sequence ID" value="PHN06775.1"/>
    <property type="molecule type" value="Genomic_DNA"/>
</dbReference>